<dbReference type="Proteomes" id="UP001066276">
    <property type="component" value="Chromosome 11"/>
</dbReference>
<evidence type="ECO:0000256" key="1">
    <source>
        <dbReference type="SAM" id="MobiDB-lite"/>
    </source>
</evidence>
<feature type="region of interest" description="Disordered" evidence="1">
    <location>
        <begin position="125"/>
        <end position="186"/>
    </location>
</feature>
<accession>A0AAV7LHT9</accession>
<feature type="region of interest" description="Disordered" evidence="1">
    <location>
        <begin position="60"/>
        <end position="97"/>
    </location>
</feature>
<keyword evidence="3" id="KW-1185">Reference proteome</keyword>
<gene>
    <name evidence="2" type="ORF">NDU88_001580</name>
</gene>
<evidence type="ECO:0000313" key="2">
    <source>
        <dbReference type="EMBL" id="KAJ1088423.1"/>
    </source>
</evidence>
<protein>
    <submittedName>
        <fullName evidence="2">Uncharacterized protein</fullName>
    </submittedName>
</protein>
<reference evidence="2" key="1">
    <citation type="journal article" date="2022" name="bioRxiv">
        <title>Sequencing and chromosome-scale assembly of the giantPleurodeles waltlgenome.</title>
        <authorList>
            <person name="Brown T."/>
            <person name="Elewa A."/>
            <person name="Iarovenko S."/>
            <person name="Subramanian E."/>
            <person name="Araus A.J."/>
            <person name="Petzold A."/>
            <person name="Susuki M."/>
            <person name="Suzuki K.-i.T."/>
            <person name="Hayashi T."/>
            <person name="Toyoda A."/>
            <person name="Oliveira C."/>
            <person name="Osipova E."/>
            <person name="Leigh N.D."/>
            <person name="Simon A."/>
            <person name="Yun M.H."/>
        </authorList>
    </citation>
    <scope>NUCLEOTIDE SEQUENCE</scope>
    <source>
        <strain evidence="2">20211129_DDA</strain>
        <tissue evidence="2">Liver</tissue>
    </source>
</reference>
<feature type="compositionally biased region" description="Basic and acidic residues" evidence="1">
    <location>
        <begin position="127"/>
        <end position="137"/>
    </location>
</feature>
<feature type="compositionally biased region" description="Low complexity" evidence="1">
    <location>
        <begin position="139"/>
        <end position="151"/>
    </location>
</feature>
<feature type="compositionally biased region" description="Basic residues" evidence="1">
    <location>
        <begin position="60"/>
        <end position="69"/>
    </location>
</feature>
<evidence type="ECO:0000313" key="3">
    <source>
        <dbReference type="Proteomes" id="UP001066276"/>
    </source>
</evidence>
<dbReference type="EMBL" id="JANPWB010000015">
    <property type="protein sequence ID" value="KAJ1088423.1"/>
    <property type="molecule type" value="Genomic_DNA"/>
</dbReference>
<feature type="compositionally biased region" description="Low complexity" evidence="1">
    <location>
        <begin position="73"/>
        <end position="82"/>
    </location>
</feature>
<organism evidence="2 3">
    <name type="scientific">Pleurodeles waltl</name>
    <name type="common">Iberian ribbed newt</name>
    <dbReference type="NCBI Taxonomy" id="8319"/>
    <lineage>
        <taxon>Eukaryota</taxon>
        <taxon>Metazoa</taxon>
        <taxon>Chordata</taxon>
        <taxon>Craniata</taxon>
        <taxon>Vertebrata</taxon>
        <taxon>Euteleostomi</taxon>
        <taxon>Amphibia</taxon>
        <taxon>Batrachia</taxon>
        <taxon>Caudata</taxon>
        <taxon>Salamandroidea</taxon>
        <taxon>Salamandridae</taxon>
        <taxon>Pleurodelinae</taxon>
        <taxon>Pleurodeles</taxon>
    </lineage>
</organism>
<feature type="compositionally biased region" description="Basic and acidic residues" evidence="1">
    <location>
        <begin position="177"/>
        <end position="186"/>
    </location>
</feature>
<comment type="caution">
    <text evidence="2">The sequence shown here is derived from an EMBL/GenBank/DDBJ whole genome shotgun (WGS) entry which is preliminary data.</text>
</comment>
<name>A0AAV7LHT9_PLEWA</name>
<sequence length="186" mass="19594">MGREDGYGAMPRCLSGVKQMFLLSASPPPLRVLRDRGCSLFGAHSSSGARRGRSFLLGPARHRAKRQGARRLSPSVPAAEAAPSDRRGPPNAGLPGLVHVSRLSPALGAASPLHQLVRSEFVQAPRVHTEPQPERLRAAPRPRAAPDQAAPTGTLSSLRFPGVYSAQTGSMVPGEGPESRAGEVFS</sequence>
<proteinExistence type="predicted"/>
<dbReference type="AlphaFoldDB" id="A0AAV7LHT9"/>